<gene>
    <name evidence="4" type="ORF">HNR21_001238</name>
</gene>
<dbReference type="Proteomes" id="UP000539313">
    <property type="component" value="Unassembled WGS sequence"/>
</dbReference>
<keyword evidence="5" id="KW-1185">Reference proteome</keyword>
<evidence type="ECO:0000259" key="3">
    <source>
        <dbReference type="Pfam" id="PF18417"/>
    </source>
</evidence>
<feature type="domain" description="L-Lysine epsilon oxidase N-terminal" evidence="2">
    <location>
        <begin position="15"/>
        <end position="230"/>
    </location>
</feature>
<comment type="caution">
    <text evidence="4">The sequence shown here is derived from an EMBL/GenBank/DDBJ whole genome shotgun (WGS) entry which is preliminary data.</text>
</comment>
<dbReference type="AlphaFoldDB" id="A0A7W3R785"/>
<feature type="region of interest" description="Disordered" evidence="1">
    <location>
        <begin position="102"/>
        <end position="133"/>
    </location>
</feature>
<protein>
    <submittedName>
        <fullName evidence="4">Uncharacterized protein</fullName>
    </submittedName>
</protein>
<accession>A0A7W3R785</accession>
<dbReference type="RefSeq" id="WP_182704413.1">
    <property type="nucleotide sequence ID" value="NZ_JACJII010000001.1"/>
</dbReference>
<proteinExistence type="predicted"/>
<dbReference type="EMBL" id="JACJII010000001">
    <property type="protein sequence ID" value="MBA9002356.1"/>
    <property type="molecule type" value="Genomic_DNA"/>
</dbReference>
<dbReference type="Pfam" id="PF17990">
    <property type="entry name" value="LodA_N"/>
    <property type="match status" value="1"/>
</dbReference>
<reference evidence="4 5" key="1">
    <citation type="submission" date="2020-08" db="EMBL/GenBank/DDBJ databases">
        <title>Sequencing the genomes of 1000 actinobacteria strains.</title>
        <authorList>
            <person name="Klenk H.-P."/>
        </authorList>
    </citation>
    <scope>NUCLEOTIDE SEQUENCE [LARGE SCALE GENOMIC DNA]</scope>
    <source>
        <strain evidence="4 5">DSM 45823</strain>
    </source>
</reference>
<name>A0A7W3R785_9ACTN</name>
<feature type="region of interest" description="Disordered" evidence="1">
    <location>
        <begin position="25"/>
        <end position="46"/>
    </location>
</feature>
<evidence type="ECO:0000259" key="2">
    <source>
        <dbReference type="Pfam" id="PF17990"/>
    </source>
</evidence>
<dbReference type="InterPro" id="IPR041168">
    <property type="entry name" value="LodA_N"/>
</dbReference>
<dbReference type="Pfam" id="PF18417">
    <property type="entry name" value="LodA_C"/>
    <property type="match status" value="1"/>
</dbReference>
<feature type="domain" description="L-lysine epsilon oxidase C-terminal" evidence="3">
    <location>
        <begin position="335"/>
        <end position="451"/>
    </location>
</feature>
<organism evidence="4 5">
    <name type="scientific">Thermomonospora cellulosilytica</name>
    <dbReference type="NCBI Taxonomy" id="1411118"/>
    <lineage>
        <taxon>Bacteria</taxon>
        <taxon>Bacillati</taxon>
        <taxon>Actinomycetota</taxon>
        <taxon>Actinomycetes</taxon>
        <taxon>Streptosporangiales</taxon>
        <taxon>Thermomonosporaceae</taxon>
        <taxon>Thermomonospora</taxon>
    </lineage>
</organism>
<evidence type="ECO:0000256" key="1">
    <source>
        <dbReference type="SAM" id="MobiDB-lite"/>
    </source>
</evidence>
<sequence length="749" mass="81210">MADIGVGDVTSVRVHPAIGVARVGNSGEHFVGPEIPGRPPEPPGASLEEKFKDAEGRVKRQAARFRCFGFDDRGRWIELTGRPEVSVEWTVTLANKKAAAPRFAGEGRRNEGQDAGDLTIAPGPRRVSGPGKSAAFDDGRIAFVKDGRRHEFTGVHLGEIRTDEAGRLLVLGGRGVAGCHPAAVNDPMDAFNNDHWYDDVSDGPVEATVTITLPGSEPRTLRAERAWVIVAPPKFAPELDSPTTLWDQLRYALGLAQVPDRPSYTHDIRPILQRARTVGAVHRRASDAHEWADPIDDPVARQNIFAKLGDPEVTGGGGGGAQMPRLRGLTASHPSLTPVQYAIMRRWRDGDYERDWQGPPDPGSAITPDGLDRAALEACVGAALFPGIEAGRFLLEKDDRGTPKHWKQPLDRLRLADTVAAGDVTARMAIPWHADFTACAGSWWPVPRPNQVVPRGQAHHLEWDRALGGVQGMIERWHMLGFVVRDADGRHVEVARSLSLPAKQELVHHAFAVTEAVSGPGTLWSNPGELAADVADANLVSYGQATLGAAGEVQSWPLWLTEADNALRVEIRCVDPDGLDVSLETPLGPRLRPDQIGVITTRDGQRLVARIGLPIDVREGRYAQAGLWRLHVRGVEGRLPVTYQMAATVESLIVFPALAMAPHDGEVTATVDFTGSPIGNAEAGLLPMTETEQQDELALTPERAVAVTHLAGRTTVAKQTQYLRFQVTGTSPLGHPFTRERLVQVSELR</sequence>
<evidence type="ECO:0000313" key="4">
    <source>
        <dbReference type="EMBL" id="MBA9002356.1"/>
    </source>
</evidence>
<evidence type="ECO:0000313" key="5">
    <source>
        <dbReference type="Proteomes" id="UP000539313"/>
    </source>
</evidence>
<dbReference type="InterPro" id="IPR041173">
    <property type="entry name" value="LodA_C"/>
</dbReference>